<dbReference type="InterPro" id="IPR027806">
    <property type="entry name" value="HARBI1_dom"/>
</dbReference>
<keyword evidence="4" id="KW-0540">Nuclease</keyword>
<dbReference type="PANTHER" id="PTHR22930">
    <property type="match status" value="1"/>
</dbReference>
<dbReference type="InterPro" id="IPR045249">
    <property type="entry name" value="HARBI1-like"/>
</dbReference>
<dbReference type="GO" id="GO:0046872">
    <property type="term" value="F:metal ion binding"/>
    <property type="evidence" value="ECO:0007669"/>
    <property type="project" value="UniProtKB-KW"/>
</dbReference>
<evidence type="ECO:0000256" key="2">
    <source>
        <dbReference type="ARBA" id="ARBA00004123"/>
    </source>
</evidence>
<keyword evidence="6" id="KW-0378">Hydrolase</keyword>
<evidence type="ECO:0000313" key="9">
    <source>
        <dbReference type="EnsemblMetazoa" id="XP_003389346.3"/>
    </source>
</evidence>
<evidence type="ECO:0000313" key="10">
    <source>
        <dbReference type="Proteomes" id="UP000007879"/>
    </source>
</evidence>
<protein>
    <recommendedName>
        <fullName evidence="8">DDE Tnp4 domain-containing protein</fullName>
    </recommendedName>
</protein>
<comment type="similarity">
    <text evidence="3">Belongs to the HARBI1 family.</text>
</comment>
<name>A0AAN0IHC9_AMPQE</name>
<keyword evidence="7" id="KW-0539">Nucleus</keyword>
<evidence type="ECO:0000259" key="8">
    <source>
        <dbReference type="Pfam" id="PF13359"/>
    </source>
</evidence>
<dbReference type="AlphaFoldDB" id="A0AAN0IHC9"/>
<evidence type="ECO:0000256" key="6">
    <source>
        <dbReference type="ARBA" id="ARBA00022801"/>
    </source>
</evidence>
<keyword evidence="10" id="KW-1185">Reference proteome</keyword>
<organism evidence="9 10">
    <name type="scientific">Amphimedon queenslandica</name>
    <name type="common">Sponge</name>
    <dbReference type="NCBI Taxonomy" id="400682"/>
    <lineage>
        <taxon>Eukaryota</taxon>
        <taxon>Metazoa</taxon>
        <taxon>Porifera</taxon>
        <taxon>Demospongiae</taxon>
        <taxon>Heteroscleromorpha</taxon>
        <taxon>Haplosclerida</taxon>
        <taxon>Niphatidae</taxon>
        <taxon>Amphimedon</taxon>
    </lineage>
</organism>
<comment type="subcellular location">
    <subcellularLocation>
        <location evidence="2">Nucleus</location>
    </subcellularLocation>
</comment>
<evidence type="ECO:0000256" key="4">
    <source>
        <dbReference type="ARBA" id="ARBA00022722"/>
    </source>
</evidence>
<dbReference type="PANTHER" id="PTHR22930:SF85">
    <property type="entry name" value="GH03217P-RELATED"/>
    <property type="match status" value="1"/>
</dbReference>
<proteinExistence type="inferred from homology"/>
<accession>A0AAN0IHC9</accession>
<evidence type="ECO:0000256" key="5">
    <source>
        <dbReference type="ARBA" id="ARBA00022723"/>
    </source>
</evidence>
<feature type="domain" description="DDE Tnp4" evidence="8">
    <location>
        <begin position="201"/>
        <end position="364"/>
    </location>
</feature>
<dbReference type="GO" id="GO:0016787">
    <property type="term" value="F:hydrolase activity"/>
    <property type="evidence" value="ECO:0007669"/>
    <property type="project" value="UniProtKB-KW"/>
</dbReference>
<dbReference type="RefSeq" id="XP_003389346.3">
    <property type="nucleotide sequence ID" value="XM_003389298.3"/>
</dbReference>
<dbReference type="Pfam" id="PF13359">
    <property type="entry name" value="DDE_Tnp_4"/>
    <property type="match status" value="1"/>
</dbReference>
<evidence type="ECO:0000256" key="3">
    <source>
        <dbReference type="ARBA" id="ARBA00006958"/>
    </source>
</evidence>
<dbReference type="GO" id="GO:0005634">
    <property type="term" value="C:nucleus"/>
    <property type="evidence" value="ECO:0007669"/>
    <property type="project" value="UniProtKB-SubCell"/>
</dbReference>
<evidence type="ECO:0000256" key="7">
    <source>
        <dbReference type="ARBA" id="ARBA00023242"/>
    </source>
</evidence>
<sequence length="423" mass="48934">MVAAQIIVLFCMVVYLQKLKIKNRQRRDASRRKFLMMIRRERKRRMTNRLRLVYLMNSSGSRTCWCIHRTKQWWLAASSGLFGPSWWRENLRMSYETFTMLVNQLRPYIFKRDTQLRTAVTVEERVAITVWRLATNVEYRTLSALFGVGISTVCTIVMETCTVISQHLLQHYVKIPTGSKLRETVDGFKTRWGFPQVVGAIDGSHIPVLRPSECATDYYNRKCFYSIIIQGVVDYQGQFIDTYIGWPGKLHDARVFYNSSFYNKGRQGTLFPSMSVRIEQTDIPLLILGDPAYPLLPWLMKPYPDSPSATTEEKHYNYRQSRARMVVENAFGRLKGRWRCLLKRMDCHLTNVPVIVAACVTLHNICERFGDNCQEDWIDSGMDISTTPPTQASSLILNSSSTTATQSRAQSIRHALTIHLNKQ</sequence>
<dbReference type="KEGG" id="aqu:100639793"/>
<keyword evidence="5" id="KW-0479">Metal-binding</keyword>
<reference evidence="10" key="1">
    <citation type="journal article" date="2010" name="Nature">
        <title>The Amphimedon queenslandica genome and the evolution of animal complexity.</title>
        <authorList>
            <person name="Srivastava M."/>
            <person name="Simakov O."/>
            <person name="Chapman J."/>
            <person name="Fahey B."/>
            <person name="Gauthier M.E."/>
            <person name="Mitros T."/>
            <person name="Richards G.S."/>
            <person name="Conaco C."/>
            <person name="Dacre M."/>
            <person name="Hellsten U."/>
            <person name="Larroux C."/>
            <person name="Putnam N.H."/>
            <person name="Stanke M."/>
            <person name="Adamska M."/>
            <person name="Darling A."/>
            <person name="Degnan S.M."/>
            <person name="Oakley T.H."/>
            <person name="Plachetzki D.C."/>
            <person name="Zhai Y."/>
            <person name="Adamski M."/>
            <person name="Calcino A."/>
            <person name="Cummins S.F."/>
            <person name="Goodstein D.M."/>
            <person name="Harris C."/>
            <person name="Jackson D.J."/>
            <person name="Leys S.P."/>
            <person name="Shu S."/>
            <person name="Woodcroft B.J."/>
            <person name="Vervoort M."/>
            <person name="Kosik K.S."/>
            <person name="Manning G."/>
            <person name="Degnan B.M."/>
            <person name="Rokhsar D.S."/>
        </authorList>
    </citation>
    <scope>NUCLEOTIDE SEQUENCE [LARGE SCALE GENOMIC DNA]</scope>
</reference>
<dbReference type="GeneID" id="100639793"/>
<dbReference type="GO" id="GO:0004518">
    <property type="term" value="F:nuclease activity"/>
    <property type="evidence" value="ECO:0007669"/>
    <property type="project" value="UniProtKB-KW"/>
</dbReference>
<comment type="cofactor">
    <cofactor evidence="1">
        <name>a divalent metal cation</name>
        <dbReference type="ChEBI" id="CHEBI:60240"/>
    </cofactor>
</comment>
<dbReference type="Proteomes" id="UP000007879">
    <property type="component" value="Unassembled WGS sequence"/>
</dbReference>
<evidence type="ECO:0000256" key="1">
    <source>
        <dbReference type="ARBA" id="ARBA00001968"/>
    </source>
</evidence>
<reference evidence="9" key="2">
    <citation type="submission" date="2024-06" db="UniProtKB">
        <authorList>
            <consortium name="EnsemblMetazoa"/>
        </authorList>
    </citation>
    <scope>IDENTIFICATION</scope>
</reference>
<dbReference type="EnsemblMetazoa" id="XM_003389298.3">
    <property type="protein sequence ID" value="XP_003389346.3"/>
    <property type="gene ID" value="LOC100639793"/>
</dbReference>